<proteinExistence type="predicted"/>
<name>A0A812ZB25_9DINO</name>
<protein>
    <submittedName>
        <fullName evidence="1">Uncharacterized protein</fullName>
    </submittedName>
</protein>
<sequence length="422" mass="45777">MLSRLLSLSKAKKVKVCASGDQFAKGSSSGSLDGGSAESCQLVAADSDGNPGLADVRSWFREGEDDFNCLRTVQLHCPGQVLPKANAATLYNRLHRFALCGVEGSAAFAGGDELGAILATIPLQVIFACTDSLPANVAVNALEQQKALTQMSDASAYRGYVYTFCTHHQGNLSSKPIVLSVPNVATGIVDGVGDGVRVACMLSHSLEFRLSRLAPHVALTGMVRMAHSMKSALHSRRMAAIAGNLASTVEVYPVATLPQRVTACIARNARKLASCRSYMTEDDVALVLSTLNEDWSLPLSKMKGRLTHWCEAGCCTSLKETRFKVKRCLELLILQGFEVPLLYRWKHVQPAAEFCLRAMLVHGLLEHTWRLSLGEQSDPYSEPRQELLNYDEDNADLSPAEKQKVRATKVLQLLSGPDGVET</sequence>
<evidence type="ECO:0000313" key="2">
    <source>
        <dbReference type="Proteomes" id="UP000601435"/>
    </source>
</evidence>
<dbReference type="EMBL" id="CAJNJA010046546">
    <property type="protein sequence ID" value="CAE7818015.1"/>
    <property type="molecule type" value="Genomic_DNA"/>
</dbReference>
<accession>A0A812ZB25</accession>
<reference evidence="1" key="1">
    <citation type="submission" date="2021-02" db="EMBL/GenBank/DDBJ databases">
        <authorList>
            <person name="Dougan E. K."/>
            <person name="Rhodes N."/>
            <person name="Thang M."/>
            <person name="Chan C."/>
        </authorList>
    </citation>
    <scope>NUCLEOTIDE SEQUENCE</scope>
</reference>
<dbReference type="OrthoDB" id="418117at2759"/>
<comment type="caution">
    <text evidence="1">The sequence shown here is derived from an EMBL/GenBank/DDBJ whole genome shotgun (WGS) entry which is preliminary data.</text>
</comment>
<keyword evidence="2" id="KW-1185">Reference proteome</keyword>
<dbReference type="AlphaFoldDB" id="A0A812ZB25"/>
<organism evidence="1 2">
    <name type="scientific">Symbiodinium necroappetens</name>
    <dbReference type="NCBI Taxonomy" id="1628268"/>
    <lineage>
        <taxon>Eukaryota</taxon>
        <taxon>Sar</taxon>
        <taxon>Alveolata</taxon>
        <taxon>Dinophyceae</taxon>
        <taxon>Suessiales</taxon>
        <taxon>Symbiodiniaceae</taxon>
        <taxon>Symbiodinium</taxon>
    </lineage>
</organism>
<gene>
    <name evidence="1" type="ORF">SNEC2469_LOCUS24297</name>
</gene>
<dbReference type="Proteomes" id="UP000601435">
    <property type="component" value="Unassembled WGS sequence"/>
</dbReference>
<evidence type="ECO:0000313" key="1">
    <source>
        <dbReference type="EMBL" id="CAE7818015.1"/>
    </source>
</evidence>